<proteinExistence type="predicted"/>
<reference evidence="1" key="1">
    <citation type="submission" date="2022-12" db="EMBL/GenBank/DDBJ databases">
        <title>New Phytohabitans aurantiacus sp. RD004123 nov., an actinomycete isolated from soil.</title>
        <authorList>
            <person name="Triningsih D.W."/>
            <person name="Harunari E."/>
            <person name="Igarashi Y."/>
        </authorList>
    </citation>
    <scope>NUCLEOTIDE SEQUENCE</scope>
    <source>
        <strain evidence="1">RD004123</strain>
    </source>
</reference>
<accession>A0ABQ5RA82</accession>
<dbReference type="EMBL" id="BSDI01000093">
    <property type="protein sequence ID" value="GLI03644.1"/>
    <property type="molecule type" value="Genomic_DNA"/>
</dbReference>
<protein>
    <submittedName>
        <fullName evidence="1">Uncharacterized protein</fullName>
    </submittedName>
</protein>
<sequence>MCRLARGVGWDHGWRGGCLPGPTARFRRALQMLLTDGYAAYPAVREDAGGFGALASTQARVWRLAAAVPNLLATWCRTVRQFGTFGSPHLSAVRERYSERLIVHCGQGHGCHYR</sequence>
<name>A0ABQ5RA82_9ACTN</name>
<keyword evidence="2" id="KW-1185">Reference proteome</keyword>
<evidence type="ECO:0000313" key="1">
    <source>
        <dbReference type="EMBL" id="GLI03644.1"/>
    </source>
</evidence>
<dbReference type="Proteomes" id="UP001144280">
    <property type="component" value="Unassembled WGS sequence"/>
</dbReference>
<gene>
    <name evidence="1" type="ORF">Pa4123_89220</name>
</gene>
<organism evidence="1 2">
    <name type="scientific">Phytohabitans aurantiacus</name>
    <dbReference type="NCBI Taxonomy" id="3016789"/>
    <lineage>
        <taxon>Bacteria</taxon>
        <taxon>Bacillati</taxon>
        <taxon>Actinomycetota</taxon>
        <taxon>Actinomycetes</taxon>
        <taxon>Micromonosporales</taxon>
        <taxon>Micromonosporaceae</taxon>
    </lineage>
</organism>
<comment type="caution">
    <text evidence="1">The sequence shown here is derived from an EMBL/GenBank/DDBJ whole genome shotgun (WGS) entry which is preliminary data.</text>
</comment>
<evidence type="ECO:0000313" key="2">
    <source>
        <dbReference type="Proteomes" id="UP001144280"/>
    </source>
</evidence>